<dbReference type="CDD" id="cd02803">
    <property type="entry name" value="OYE_like_FMN_family"/>
    <property type="match status" value="1"/>
</dbReference>
<dbReference type="GO" id="GO:0016491">
    <property type="term" value="F:oxidoreductase activity"/>
    <property type="evidence" value="ECO:0007669"/>
    <property type="project" value="UniProtKB-KW"/>
</dbReference>
<dbReference type="InterPro" id="IPR013785">
    <property type="entry name" value="Aldolase_TIM"/>
</dbReference>
<dbReference type="OrthoDB" id="9772736at2"/>
<dbReference type="STRING" id="1121419.SAMN05443529_1043"/>
<organism evidence="4 5">
    <name type="scientific">Desulfosporosinus hippei DSM 8344</name>
    <dbReference type="NCBI Taxonomy" id="1121419"/>
    <lineage>
        <taxon>Bacteria</taxon>
        <taxon>Bacillati</taxon>
        <taxon>Bacillota</taxon>
        <taxon>Clostridia</taxon>
        <taxon>Eubacteriales</taxon>
        <taxon>Desulfitobacteriaceae</taxon>
        <taxon>Desulfosporosinus</taxon>
    </lineage>
</organism>
<dbReference type="AlphaFoldDB" id="A0A1G7V4F6"/>
<accession>A0A1G7V4F6</accession>
<evidence type="ECO:0000313" key="5">
    <source>
        <dbReference type="Proteomes" id="UP000198656"/>
    </source>
</evidence>
<feature type="domain" description="NADH:flavin oxidoreductase/NADH oxidase N-terminal" evidence="3">
    <location>
        <begin position="4"/>
        <end position="334"/>
    </location>
</feature>
<evidence type="ECO:0000313" key="4">
    <source>
        <dbReference type="EMBL" id="SDG54646.1"/>
    </source>
</evidence>
<reference evidence="5" key="1">
    <citation type="submission" date="2016-10" db="EMBL/GenBank/DDBJ databases">
        <authorList>
            <person name="Varghese N."/>
            <person name="Submissions S."/>
        </authorList>
    </citation>
    <scope>NUCLEOTIDE SEQUENCE [LARGE SCALE GENOMIC DNA]</scope>
    <source>
        <strain evidence="5">DSM 8344</strain>
    </source>
</reference>
<keyword evidence="5" id="KW-1185">Reference proteome</keyword>
<dbReference type="Pfam" id="PF00724">
    <property type="entry name" value="Oxidored_FMN"/>
    <property type="match status" value="1"/>
</dbReference>
<keyword evidence="2" id="KW-0560">Oxidoreductase</keyword>
<keyword evidence="1" id="KW-0285">Flavoprotein</keyword>
<proteinExistence type="predicted"/>
<name>A0A1G7V4F6_9FIRM</name>
<evidence type="ECO:0000259" key="3">
    <source>
        <dbReference type="Pfam" id="PF00724"/>
    </source>
</evidence>
<dbReference type="InterPro" id="IPR001155">
    <property type="entry name" value="OxRdtase_FMN_N"/>
</dbReference>
<dbReference type="InterPro" id="IPR051799">
    <property type="entry name" value="NADH_flavin_oxidoreductase"/>
</dbReference>
<dbReference type="PANTHER" id="PTHR43656:SF2">
    <property type="entry name" value="BINDING OXIDOREDUCTASE, PUTATIVE (AFU_ORTHOLOGUE AFUA_2G08260)-RELATED"/>
    <property type="match status" value="1"/>
</dbReference>
<dbReference type="SUPFAM" id="SSF51395">
    <property type="entry name" value="FMN-linked oxidoreductases"/>
    <property type="match status" value="1"/>
</dbReference>
<sequence>MKTLFEQTTIKQLNLSNRFIRSATWEGLASTEGGVTSELIEVMVELAKGGVGLIITGHSYVSRDGQAGPNQLGAYSDSLIPGLKEMTEAVHAAGGRIIMQLAHAGRFASQQLTGQTVLAVSLVKDLANTSVREMTLEDIQELAEAYAEAAERAKAAGFDGIQIHSAHGYLLSQFLSPAFNQRQDEYGGSIYNRSRIHLDIIQGIRRTVGQDYPMLVKLNCQDFIENGLSLDDSLQVAHRLAKAGVDAIELSGGVIKTGRLEPSRTGINSLEKEAYFRNEARIFKREIDIPLILVGGIRSYELAEKLVETGDVDYISMCRPFIMEPGLINRWASGDHSKALCKSDNSCLESGRKGTGVRCLAKYSSPKR</sequence>
<dbReference type="EMBL" id="FNCP01000004">
    <property type="protein sequence ID" value="SDG54646.1"/>
    <property type="molecule type" value="Genomic_DNA"/>
</dbReference>
<dbReference type="GO" id="GO:0010181">
    <property type="term" value="F:FMN binding"/>
    <property type="evidence" value="ECO:0007669"/>
    <property type="project" value="InterPro"/>
</dbReference>
<evidence type="ECO:0000256" key="2">
    <source>
        <dbReference type="ARBA" id="ARBA00023002"/>
    </source>
</evidence>
<dbReference type="RefSeq" id="WP_092331035.1">
    <property type="nucleotide sequence ID" value="NZ_FNCP01000004.1"/>
</dbReference>
<dbReference type="Proteomes" id="UP000198656">
    <property type="component" value="Unassembled WGS sequence"/>
</dbReference>
<protein>
    <submittedName>
        <fullName evidence="4">2,4-dienoyl-CoA reductase</fullName>
    </submittedName>
</protein>
<dbReference type="PANTHER" id="PTHR43656">
    <property type="entry name" value="BINDING OXIDOREDUCTASE, PUTATIVE (AFU_ORTHOLOGUE AFUA_2G08260)-RELATED"/>
    <property type="match status" value="1"/>
</dbReference>
<evidence type="ECO:0000256" key="1">
    <source>
        <dbReference type="ARBA" id="ARBA00022630"/>
    </source>
</evidence>
<dbReference type="Gene3D" id="3.20.20.70">
    <property type="entry name" value="Aldolase class I"/>
    <property type="match status" value="1"/>
</dbReference>
<gene>
    <name evidence="4" type="ORF">SAMN05443529_1043</name>
</gene>